<evidence type="ECO:0000259" key="6">
    <source>
        <dbReference type="SMART" id="SM01217"/>
    </source>
</evidence>
<dbReference type="InterPro" id="IPR036881">
    <property type="entry name" value="Glyco_hydro_3_C_sf"/>
</dbReference>
<dbReference type="GO" id="GO:0009251">
    <property type="term" value="P:glucan catabolic process"/>
    <property type="evidence" value="ECO:0007669"/>
    <property type="project" value="TreeGrafter"/>
</dbReference>
<dbReference type="InterPro" id="IPR013783">
    <property type="entry name" value="Ig-like_fold"/>
</dbReference>
<dbReference type="Pfam" id="PF00933">
    <property type="entry name" value="Glyco_hydro_3"/>
    <property type="match status" value="1"/>
</dbReference>
<organism evidence="7 8">
    <name type="scientific">Apiotrichum porosum</name>
    <dbReference type="NCBI Taxonomy" id="105984"/>
    <lineage>
        <taxon>Eukaryota</taxon>
        <taxon>Fungi</taxon>
        <taxon>Dikarya</taxon>
        <taxon>Basidiomycota</taxon>
        <taxon>Agaricomycotina</taxon>
        <taxon>Tremellomycetes</taxon>
        <taxon>Trichosporonales</taxon>
        <taxon>Trichosporonaceae</taxon>
        <taxon>Apiotrichum</taxon>
    </lineage>
</organism>
<dbReference type="InterPro" id="IPR026891">
    <property type="entry name" value="Fn3-like"/>
</dbReference>
<comment type="caution">
    <text evidence="7">The sequence shown here is derived from an EMBL/GenBank/DDBJ whole genome shotgun (WGS) entry which is preliminary data.</text>
</comment>
<evidence type="ECO:0000256" key="2">
    <source>
        <dbReference type="ARBA" id="ARBA00005336"/>
    </source>
</evidence>
<dbReference type="InterPro" id="IPR017853">
    <property type="entry name" value="GH"/>
</dbReference>
<dbReference type="Gene3D" id="3.20.20.300">
    <property type="entry name" value="Glycoside hydrolase, family 3, N-terminal domain"/>
    <property type="match status" value="1"/>
</dbReference>
<evidence type="ECO:0000313" key="8">
    <source>
        <dbReference type="Proteomes" id="UP000279236"/>
    </source>
</evidence>
<dbReference type="Gene3D" id="2.60.120.260">
    <property type="entry name" value="Galactose-binding domain-like"/>
    <property type="match status" value="1"/>
</dbReference>
<dbReference type="Gene3D" id="3.40.50.1700">
    <property type="entry name" value="Glycoside hydrolase family 3 C-terminal domain"/>
    <property type="match status" value="1"/>
</dbReference>
<evidence type="ECO:0000256" key="4">
    <source>
        <dbReference type="ARBA" id="ARBA00022801"/>
    </source>
</evidence>
<dbReference type="InterPro" id="IPR050288">
    <property type="entry name" value="Cellulose_deg_GH3"/>
</dbReference>
<dbReference type="PRINTS" id="PR00133">
    <property type="entry name" value="GLHYDRLASE3"/>
</dbReference>
<dbReference type="OrthoDB" id="47059at2759"/>
<evidence type="ECO:0000313" key="7">
    <source>
        <dbReference type="EMBL" id="RSH79089.1"/>
    </source>
</evidence>
<comment type="similarity">
    <text evidence="2">Belongs to the glycosyl hydrolase 3 family.</text>
</comment>
<dbReference type="Gene3D" id="2.60.40.10">
    <property type="entry name" value="Immunoglobulins"/>
    <property type="match status" value="1"/>
</dbReference>
<dbReference type="RefSeq" id="XP_028474236.1">
    <property type="nucleotide sequence ID" value="XM_028617773.1"/>
</dbReference>
<dbReference type="PANTHER" id="PTHR42715">
    <property type="entry name" value="BETA-GLUCOSIDASE"/>
    <property type="match status" value="1"/>
</dbReference>
<dbReference type="SMART" id="SM01217">
    <property type="entry name" value="Fn3_like"/>
    <property type="match status" value="1"/>
</dbReference>
<evidence type="ECO:0000256" key="3">
    <source>
        <dbReference type="ARBA" id="ARBA00012744"/>
    </source>
</evidence>
<dbReference type="InterPro" id="IPR001764">
    <property type="entry name" value="Glyco_hydro_3_N"/>
</dbReference>
<evidence type="ECO:0000256" key="5">
    <source>
        <dbReference type="ARBA" id="ARBA00023295"/>
    </source>
</evidence>
<keyword evidence="8" id="KW-1185">Reference proteome</keyword>
<dbReference type="Pfam" id="PF14310">
    <property type="entry name" value="Fn3-like"/>
    <property type="match status" value="1"/>
</dbReference>
<gene>
    <name evidence="7" type="ORF">EHS24_002021</name>
</gene>
<dbReference type="Pfam" id="PF01915">
    <property type="entry name" value="Glyco_hydro_3_C"/>
    <property type="match status" value="1"/>
</dbReference>
<dbReference type="STRING" id="105984.A0A427XJL6"/>
<dbReference type="EMBL" id="RSCE01000011">
    <property type="protein sequence ID" value="RSH79089.1"/>
    <property type="molecule type" value="Genomic_DNA"/>
</dbReference>
<dbReference type="PANTHER" id="PTHR42715:SF3">
    <property type="entry name" value="BETA-GLUCOSIDASE B-RELATED"/>
    <property type="match status" value="1"/>
</dbReference>
<dbReference type="SUPFAM" id="SSF52279">
    <property type="entry name" value="Beta-D-glucan exohydrolase, C-terminal domain"/>
    <property type="match status" value="1"/>
</dbReference>
<keyword evidence="4" id="KW-0378">Hydrolase</keyword>
<reference evidence="7 8" key="1">
    <citation type="submission" date="2018-11" db="EMBL/GenBank/DDBJ databases">
        <title>Genome sequence of Apiotrichum porosum DSM 27194.</title>
        <authorList>
            <person name="Aliyu H."/>
            <person name="Gorte O."/>
            <person name="Ochsenreither K."/>
        </authorList>
    </citation>
    <scope>NUCLEOTIDE SEQUENCE [LARGE SCALE GENOMIC DNA]</scope>
    <source>
        <strain evidence="7 8">DSM 27194</strain>
    </source>
</reference>
<keyword evidence="5" id="KW-0326">Glycosidase</keyword>
<dbReference type="InterPro" id="IPR036962">
    <property type="entry name" value="Glyco_hydro_3_N_sf"/>
</dbReference>
<accession>A0A427XJL6</accession>
<proteinExistence type="inferred from homology"/>
<protein>
    <recommendedName>
        <fullName evidence="3">beta-glucosidase</fullName>
        <ecNumber evidence="3">3.2.1.21</ecNumber>
    </recommendedName>
</protein>
<evidence type="ECO:0000256" key="1">
    <source>
        <dbReference type="ARBA" id="ARBA00000448"/>
    </source>
</evidence>
<dbReference type="InterPro" id="IPR002772">
    <property type="entry name" value="Glyco_hydro_3_C"/>
</dbReference>
<dbReference type="GO" id="GO:0008422">
    <property type="term" value="F:beta-glucosidase activity"/>
    <property type="evidence" value="ECO:0007669"/>
    <property type="project" value="UniProtKB-EC"/>
</dbReference>
<dbReference type="AlphaFoldDB" id="A0A427XJL6"/>
<dbReference type="EC" id="3.2.1.21" evidence="3"/>
<name>A0A427XJL6_9TREE</name>
<dbReference type="Proteomes" id="UP000279236">
    <property type="component" value="Unassembled WGS sequence"/>
</dbReference>
<dbReference type="SUPFAM" id="SSF51445">
    <property type="entry name" value="(Trans)glycosidases"/>
    <property type="match status" value="1"/>
</dbReference>
<comment type="catalytic activity">
    <reaction evidence="1">
        <text>Hydrolysis of terminal, non-reducing beta-D-glucosyl residues with release of beta-D-glucose.</text>
        <dbReference type="EC" id="3.2.1.21"/>
    </reaction>
</comment>
<dbReference type="GeneID" id="39586564"/>
<sequence>MFDCTELTAQLTLEEASTLLHGADFWRLSGVPRLGVPSGLKLSDGPNGCRGKDFIDGATLAFAVGTALAKDCKSKSASVLLGPTVNIHRSPLGGRNFESFSEDPVLSGKMASGYIRGLQEHGVTAVIKHFICNDSEETRRTMNVVVDETTLREVYLRPFQIAFATAQPHGMMTSYNKVNGTYVGEQKRLLQGVVRGEWGVKDLFVTSDWWGTYSLEAAVLAGMDLEMPFGHFRGDNALKKAAEKDEALAAAVKERAANILGCIERSGGFDLPPETEEVADDDPETRNLIRTAAAEGSVLLKNNGILPLNVTTPVAAVGVFAKVPLAHGGGSASLNPHRKVSPFEGLSGQFDHVQLVPGVPAFFIPPTPTAGVATNENGQDGCDLVFRNADGSVVERRVLRRPWLTCLDEYPQNLAPGWTATMTFTLCPQTTGEHLLFMSAPSKADLYLDDRLICSTLATPNRREDFLQARLDLLSTQTTLSLEGKRNYRVRIVLQSNEELLYATSYKLNGVYFGFLKQTEESDVIASAVATAEQLGTAVVCVGHGNDYETEGFDRETMSLLGKQDALIHALAKSSAKVIVAIYTGSPISMPWLDEVDAVVQCFFPGQELGHSLADILSGKVNPSGRLPVTIPKSVEDTPSFGNFPGTNETVHYEEGLLVGYKHYVTEDVEAMFPFGHGLSYTAFALSDFTIAGVESFTAGKQLRATVTVTNTGSRPGRHTVLAFVSPANVASGRPVLSLEAFGKTRILVPGDSATVKMVFGSDAFSQWEGGSDGHWRVHEGEYNVELRDHAAAPPSQTATIVVARGWTWAGLSG</sequence>
<feature type="domain" description="Fibronectin type III-like" evidence="6">
    <location>
        <begin position="719"/>
        <end position="791"/>
    </location>
</feature>